<dbReference type="InterPro" id="IPR028978">
    <property type="entry name" value="Chorismate_lyase_/UTRA_dom_sf"/>
</dbReference>
<dbReference type="PANTHER" id="PTHR44846">
    <property type="entry name" value="MANNOSYL-D-GLYCERATE TRANSPORT/METABOLISM SYSTEM REPRESSOR MNGR-RELATED"/>
    <property type="match status" value="1"/>
</dbReference>
<dbReference type="SMART" id="SM00866">
    <property type="entry name" value="UTRA"/>
    <property type="match status" value="1"/>
</dbReference>
<evidence type="ECO:0000259" key="5">
    <source>
        <dbReference type="PROSITE" id="PS50949"/>
    </source>
</evidence>
<dbReference type="InterPro" id="IPR011663">
    <property type="entry name" value="UTRA"/>
</dbReference>
<dbReference type="Proteomes" id="UP001589709">
    <property type="component" value="Unassembled WGS sequence"/>
</dbReference>
<dbReference type="RefSeq" id="WP_381348565.1">
    <property type="nucleotide sequence ID" value="NZ_JBHMCY010000052.1"/>
</dbReference>
<feature type="region of interest" description="Disordered" evidence="4">
    <location>
        <begin position="290"/>
        <end position="324"/>
    </location>
</feature>
<feature type="compositionally biased region" description="Low complexity" evidence="4">
    <location>
        <begin position="34"/>
        <end position="46"/>
    </location>
</feature>
<keyword evidence="7" id="KW-1185">Reference proteome</keyword>
<name>A0ABV5N628_9ACTN</name>
<dbReference type="Gene3D" id="1.10.10.10">
    <property type="entry name" value="Winged helix-like DNA-binding domain superfamily/Winged helix DNA-binding domain"/>
    <property type="match status" value="1"/>
</dbReference>
<keyword evidence="3" id="KW-0804">Transcription</keyword>
<dbReference type="PANTHER" id="PTHR44846:SF1">
    <property type="entry name" value="MANNOSYL-D-GLYCERATE TRANSPORT_METABOLISM SYSTEM REPRESSOR MNGR-RELATED"/>
    <property type="match status" value="1"/>
</dbReference>
<reference evidence="6 7" key="1">
    <citation type="submission" date="2024-09" db="EMBL/GenBank/DDBJ databases">
        <authorList>
            <person name="Sun Q."/>
            <person name="Mori K."/>
        </authorList>
    </citation>
    <scope>NUCLEOTIDE SEQUENCE [LARGE SCALE GENOMIC DNA]</scope>
    <source>
        <strain evidence="6 7">JCM 6917</strain>
    </source>
</reference>
<evidence type="ECO:0000256" key="4">
    <source>
        <dbReference type="SAM" id="MobiDB-lite"/>
    </source>
</evidence>
<feature type="compositionally biased region" description="Basic and acidic residues" evidence="4">
    <location>
        <begin position="1"/>
        <end position="20"/>
    </location>
</feature>
<evidence type="ECO:0000313" key="6">
    <source>
        <dbReference type="EMBL" id="MFB9465739.1"/>
    </source>
</evidence>
<evidence type="ECO:0000256" key="2">
    <source>
        <dbReference type="ARBA" id="ARBA00023125"/>
    </source>
</evidence>
<dbReference type="CDD" id="cd07377">
    <property type="entry name" value="WHTH_GntR"/>
    <property type="match status" value="1"/>
</dbReference>
<accession>A0ABV5N628</accession>
<dbReference type="Gene3D" id="3.40.1410.10">
    <property type="entry name" value="Chorismate lyase-like"/>
    <property type="match status" value="1"/>
</dbReference>
<keyword evidence="1" id="KW-0805">Transcription regulation</keyword>
<dbReference type="SUPFAM" id="SSF64288">
    <property type="entry name" value="Chorismate lyase-like"/>
    <property type="match status" value="1"/>
</dbReference>
<feature type="region of interest" description="Disordered" evidence="4">
    <location>
        <begin position="1"/>
        <end position="57"/>
    </location>
</feature>
<dbReference type="InterPro" id="IPR050679">
    <property type="entry name" value="Bact_HTH_transcr_reg"/>
</dbReference>
<organism evidence="6 7">
    <name type="scientific">Streptomyces cinereospinus</name>
    <dbReference type="NCBI Taxonomy" id="285561"/>
    <lineage>
        <taxon>Bacteria</taxon>
        <taxon>Bacillati</taxon>
        <taxon>Actinomycetota</taxon>
        <taxon>Actinomycetes</taxon>
        <taxon>Kitasatosporales</taxon>
        <taxon>Streptomycetaceae</taxon>
        <taxon>Streptomyces</taxon>
    </lineage>
</organism>
<gene>
    <name evidence="6" type="ORF">ACFF45_24280</name>
</gene>
<dbReference type="InterPro" id="IPR036390">
    <property type="entry name" value="WH_DNA-bd_sf"/>
</dbReference>
<evidence type="ECO:0000256" key="3">
    <source>
        <dbReference type="ARBA" id="ARBA00023163"/>
    </source>
</evidence>
<dbReference type="PRINTS" id="PR00035">
    <property type="entry name" value="HTHGNTR"/>
</dbReference>
<dbReference type="EMBL" id="JBHMCY010000052">
    <property type="protein sequence ID" value="MFB9465739.1"/>
    <property type="molecule type" value="Genomic_DNA"/>
</dbReference>
<comment type="caution">
    <text evidence="6">The sequence shown here is derived from an EMBL/GenBank/DDBJ whole genome shotgun (WGS) entry which is preliminary data.</text>
</comment>
<dbReference type="InterPro" id="IPR036388">
    <property type="entry name" value="WH-like_DNA-bd_sf"/>
</dbReference>
<evidence type="ECO:0000313" key="7">
    <source>
        <dbReference type="Proteomes" id="UP001589709"/>
    </source>
</evidence>
<dbReference type="SUPFAM" id="SSF46785">
    <property type="entry name" value="Winged helix' DNA-binding domain"/>
    <property type="match status" value="1"/>
</dbReference>
<dbReference type="Pfam" id="PF07702">
    <property type="entry name" value="UTRA"/>
    <property type="match status" value="1"/>
</dbReference>
<dbReference type="PROSITE" id="PS50949">
    <property type="entry name" value="HTH_GNTR"/>
    <property type="match status" value="1"/>
</dbReference>
<sequence length="324" mass="34668">MRARDAGAEEGTARMDDREPGTAGRAGGAEPREPGTAAAATAPRAGEPGGIRPGGVLKRERVRDAVLNMVEERSPGDAIPSERTLCVRLGVSRPTLRAAVDELVTAGILVREHGRGVFVAPEKITQELVQDRHSLSVPQASGTWTSRLLEFTTMPAGARVGRKLRLSPAAEIVYVARLRLVDGSPMAIEHLHIPAALVPGLTARELEHGDLYQHLRTHHGVHVSEATQAIEPTVVTRAEAEVLDVPELFPALLFERLTSDSTGRPVEYVHSLYRGDRYRIVSRLRLATDPASAEPPTGHHPGIPPGDFAHGNPVAASTLGDVQG</sequence>
<feature type="domain" description="HTH gntR-type" evidence="5">
    <location>
        <begin position="52"/>
        <end position="122"/>
    </location>
</feature>
<dbReference type="Pfam" id="PF00392">
    <property type="entry name" value="GntR"/>
    <property type="match status" value="1"/>
</dbReference>
<proteinExistence type="predicted"/>
<dbReference type="SMART" id="SM00345">
    <property type="entry name" value="HTH_GNTR"/>
    <property type="match status" value="1"/>
</dbReference>
<dbReference type="InterPro" id="IPR000524">
    <property type="entry name" value="Tscrpt_reg_HTH_GntR"/>
</dbReference>
<evidence type="ECO:0000256" key="1">
    <source>
        <dbReference type="ARBA" id="ARBA00023015"/>
    </source>
</evidence>
<protein>
    <submittedName>
        <fullName evidence="6">GntR family transcriptional regulator</fullName>
    </submittedName>
</protein>
<keyword evidence="2" id="KW-0238">DNA-binding</keyword>